<dbReference type="EMBL" id="JAJNOC010000002">
    <property type="protein sequence ID" value="MCD2516371.1"/>
    <property type="molecule type" value="Genomic_DNA"/>
</dbReference>
<reference evidence="2" key="1">
    <citation type="submission" date="2021-11" db="EMBL/GenBank/DDBJ databases">
        <title>The complete genome of Massilia sp sp. G4R7.</title>
        <authorList>
            <person name="Liu L."/>
            <person name="Yue J."/>
            <person name="Yuan J."/>
            <person name="Yang F."/>
            <person name="Li L."/>
        </authorList>
    </citation>
    <scope>NUCLEOTIDE SEQUENCE</scope>
    <source>
        <strain evidence="2">G4R7</strain>
    </source>
</reference>
<dbReference type="InterPro" id="IPR027417">
    <property type="entry name" value="P-loop_NTPase"/>
</dbReference>
<comment type="caution">
    <text evidence="2">The sequence shown here is derived from an EMBL/GenBank/DDBJ whole genome shotgun (WGS) entry which is preliminary data.</text>
</comment>
<name>A0ABS8Q3Q1_9BURK</name>
<evidence type="ECO:0000313" key="2">
    <source>
        <dbReference type="EMBL" id="MCD2516371.1"/>
    </source>
</evidence>
<evidence type="ECO:0000313" key="3">
    <source>
        <dbReference type="Proteomes" id="UP001179361"/>
    </source>
</evidence>
<protein>
    <recommendedName>
        <fullName evidence="1">CobW/HypB/UreG nucleotide-binding domain-containing protein</fullName>
    </recommendedName>
</protein>
<dbReference type="Gene3D" id="3.40.50.300">
    <property type="entry name" value="P-loop containing nucleotide triphosphate hydrolases"/>
    <property type="match status" value="1"/>
</dbReference>
<dbReference type="Proteomes" id="UP001179361">
    <property type="component" value="Unassembled WGS sequence"/>
</dbReference>
<sequence>MLKRTPVTVLAGPLGSGKTTLLNGLLKERLFAGTIVVLSERGAVNPAHVPVAHAGAGRLPATGGSSFLRMIVDPPYRNVSTSGEMRATREFAEGPRLDTVHLSLRGRDRQRRYDG</sequence>
<proteinExistence type="predicted"/>
<feature type="domain" description="CobW/HypB/UreG nucleotide-binding" evidence="1">
    <location>
        <begin position="6"/>
        <end position="44"/>
    </location>
</feature>
<keyword evidence="3" id="KW-1185">Reference proteome</keyword>
<organism evidence="2 3">
    <name type="scientific">Massilia phyllostachyos</name>
    <dbReference type="NCBI Taxonomy" id="2898585"/>
    <lineage>
        <taxon>Bacteria</taxon>
        <taxon>Pseudomonadati</taxon>
        <taxon>Pseudomonadota</taxon>
        <taxon>Betaproteobacteria</taxon>
        <taxon>Burkholderiales</taxon>
        <taxon>Oxalobacteraceae</taxon>
        <taxon>Telluria group</taxon>
        <taxon>Massilia</taxon>
    </lineage>
</organism>
<dbReference type="InterPro" id="IPR003495">
    <property type="entry name" value="CobW/HypB/UreG_nucleotide-bd"/>
</dbReference>
<dbReference type="RefSeq" id="WP_231057690.1">
    <property type="nucleotide sequence ID" value="NZ_JAJNOC010000002.1"/>
</dbReference>
<gene>
    <name evidence="2" type="ORF">LQ564_08595</name>
</gene>
<dbReference type="Pfam" id="PF02492">
    <property type="entry name" value="cobW"/>
    <property type="match status" value="1"/>
</dbReference>
<dbReference type="SUPFAM" id="SSF52540">
    <property type="entry name" value="P-loop containing nucleoside triphosphate hydrolases"/>
    <property type="match status" value="1"/>
</dbReference>
<evidence type="ECO:0000259" key="1">
    <source>
        <dbReference type="Pfam" id="PF02492"/>
    </source>
</evidence>
<accession>A0ABS8Q3Q1</accession>